<feature type="transmembrane region" description="Helical" evidence="6">
    <location>
        <begin position="20"/>
        <end position="38"/>
    </location>
</feature>
<evidence type="ECO:0000313" key="8">
    <source>
        <dbReference type="EMBL" id="GAA0319876.1"/>
    </source>
</evidence>
<dbReference type="InterPro" id="IPR013525">
    <property type="entry name" value="ABC2_TM"/>
</dbReference>
<evidence type="ECO:0000256" key="5">
    <source>
        <dbReference type="ARBA" id="ARBA00023136"/>
    </source>
</evidence>
<evidence type="ECO:0000256" key="1">
    <source>
        <dbReference type="ARBA" id="ARBA00004651"/>
    </source>
</evidence>
<evidence type="ECO:0000256" key="3">
    <source>
        <dbReference type="ARBA" id="ARBA00022692"/>
    </source>
</evidence>
<keyword evidence="4 6" id="KW-1133">Transmembrane helix</keyword>
<dbReference type="Gene3D" id="3.40.1710.10">
    <property type="entry name" value="abc type-2 transporter like domain"/>
    <property type="match status" value="1"/>
</dbReference>
<dbReference type="PANTHER" id="PTHR30294">
    <property type="entry name" value="MEMBRANE COMPONENT OF ABC TRANSPORTER YHHJ-RELATED"/>
    <property type="match status" value="1"/>
</dbReference>
<gene>
    <name evidence="8" type="ORF">GCM10008967_08010</name>
</gene>
<comment type="caution">
    <text evidence="8">The sequence shown here is derived from an EMBL/GenBank/DDBJ whole genome shotgun (WGS) entry which is preliminary data.</text>
</comment>
<feature type="transmembrane region" description="Helical" evidence="6">
    <location>
        <begin position="250"/>
        <end position="274"/>
    </location>
</feature>
<name>A0ABN0VXZ1_9BACI</name>
<feature type="transmembrane region" description="Helical" evidence="6">
    <location>
        <begin position="207"/>
        <end position="229"/>
    </location>
</feature>
<sequence>MIVSLFIHQLKRFCKSPIKLLITLLLPFALTWFLTDFFQETQEGLAIPVAIVDEDQTETSTLVIERLQSLPEIQVFELGHEEAERKLLQREIDSIFVLTEGLKDQLKAEKRDGTVIVKSSSSSFGYGIVQELLASELTRISSNMKAANIVVKYYGSLKPEMDANEVWKEAYQHSDSYWDPEPLMGIEYELYDVNGGNIENDQTGSTIHFWSIWSFVTLLMIVTSFQWLLVAKDRSIQSRMMTTSGGTRSYLVGVGGAHLAIHMLQGVIAVILYAYVNDTDPANYGWVTWFIWIAFTIGLTLALLFKNKATYYLTAFSIGCLLSVLGGSLFPVAELYQPLEKVAMVSPVTSFLQGTKEALWIWTAIGIVITLGAIRKSGGRID</sequence>
<keyword evidence="5 6" id="KW-0472">Membrane</keyword>
<protein>
    <recommendedName>
        <fullName evidence="7">ABC-2 type transporter transmembrane domain-containing protein</fullName>
    </recommendedName>
</protein>
<dbReference type="Pfam" id="PF12698">
    <property type="entry name" value="ABC2_membrane_3"/>
    <property type="match status" value="1"/>
</dbReference>
<dbReference type="EMBL" id="BAAADJ010000006">
    <property type="protein sequence ID" value="GAA0319876.1"/>
    <property type="molecule type" value="Genomic_DNA"/>
</dbReference>
<evidence type="ECO:0000313" key="9">
    <source>
        <dbReference type="Proteomes" id="UP001500782"/>
    </source>
</evidence>
<dbReference type="Proteomes" id="UP001500782">
    <property type="component" value="Unassembled WGS sequence"/>
</dbReference>
<evidence type="ECO:0000256" key="2">
    <source>
        <dbReference type="ARBA" id="ARBA00022475"/>
    </source>
</evidence>
<dbReference type="RefSeq" id="WP_343796586.1">
    <property type="nucleotide sequence ID" value="NZ_BAAADJ010000006.1"/>
</dbReference>
<feature type="domain" description="ABC-2 type transporter transmembrane" evidence="7">
    <location>
        <begin position="20"/>
        <end position="359"/>
    </location>
</feature>
<keyword evidence="2" id="KW-1003">Cell membrane</keyword>
<proteinExistence type="predicted"/>
<evidence type="ECO:0000256" key="6">
    <source>
        <dbReference type="SAM" id="Phobius"/>
    </source>
</evidence>
<keyword evidence="3 6" id="KW-0812">Transmembrane</keyword>
<feature type="transmembrane region" description="Helical" evidence="6">
    <location>
        <begin position="286"/>
        <end position="305"/>
    </location>
</feature>
<organism evidence="8 9">
    <name type="scientific">Bacillus carboniphilus</name>
    <dbReference type="NCBI Taxonomy" id="86663"/>
    <lineage>
        <taxon>Bacteria</taxon>
        <taxon>Bacillati</taxon>
        <taxon>Bacillota</taxon>
        <taxon>Bacilli</taxon>
        <taxon>Bacillales</taxon>
        <taxon>Bacillaceae</taxon>
        <taxon>Bacillus</taxon>
    </lineage>
</organism>
<comment type="subcellular location">
    <subcellularLocation>
        <location evidence="1">Cell membrane</location>
        <topology evidence="1">Multi-pass membrane protein</topology>
    </subcellularLocation>
</comment>
<keyword evidence="9" id="KW-1185">Reference proteome</keyword>
<reference evidence="8 9" key="1">
    <citation type="journal article" date="2019" name="Int. J. Syst. Evol. Microbiol.">
        <title>The Global Catalogue of Microorganisms (GCM) 10K type strain sequencing project: providing services to taxonomists for standard genome sequencing and annotation.</title>
        <authorList>
            <consortium name="The Broad Institute Genomics Platform"/>
            <consortium name="The Broad Institute Genome Sequencing Center for Infectious Disease"/>
            <person name="Wu L."/>
            <person name="Ma J."/>
        </authorList>
    </citation>
    <scope>NUCLEOTIDE SEQUENCE [LARGE SCALE GENOMIC DNA]</scope>
    <source>
        <strain evidence="8 9">JCM 9731</strain>
    </source>
</reference>
<feature type="transmembrane region" description="Helical" evidence="6">
    <location>
        <begin position="312"/>
        <end position="333"/>
    </location>
</feature>
<dbReference type="InterPro" id="IPR051449">
    <property type="entry name" value="ABC-2_transporter_component"/>
</dbReference>
<dbReference type="PANTHER" id="PTHR30294:SF29">
    <property type="entry name" value="MULTIDRUG ABC TRANSPORTER PERMEASE YBHS-RELATED"/>
    <property type="match status" value="1"/>
</dbReference>
<evidence type="ECO:0000256" key="4">
    <source>
        <dbReference type="ARBA" id="ARBA00022989"/>
    </source>
</evidence>
<feature type="transmembrane region" description="Helical" evidence="6">
    <location>
        <begin position="358"/>
        <end position="374"/>
    </location>
</feature>
<accession>A0ABN0VXZ1</accession>
<evidence type="ECO:0000259" key="7">
    <source>
        <dbReference type="Pfam" id="PF12698"/>
    </source>
</evidence>